<dbReference type="Proteomes" id="UP000184512">
    <property type="component" value="Unassembled WGS sequence"/>
</dbReference>
<sequence>MTQLMTPNIALSESARTAADDNNRFTLTIVLATLAIVAVAIGLGATGNPFAFAVAAGLLVTVFWAGASWAASKFLG</sequence>
<dbReference type="AlphaFoldDB" id="A0A1M6NKP0"/>
<keyword evidence="1" id="KW-0472">Membrane</keyword>
<feature type="transmembrane region" description="Helical" evidence="1">
    <location>
        <begin position="50"/>
        <end position="71"/>
    </location>
</feature>
<dbReference type="RefSeq" id="WP_073191405.1">
    <property type="nucleotide sequence ID" value="NZ_FQZG01000118.1"/>
</dbReference>
<dbReference type="EMBL" id="FQZG01000118">
    <property type="protein sequence ID" value="SHJ96281.1"/>
    <property type="molecule type" value="Genomic_DNA"/>
</dbReference>
<evidence type="ECO:0000256" key="1">
    <source>
        <dbReference type="SAM" id="Phobius"/>
    </source>
</evidence>
<keyword evidence="1" id="KW-0812">Transmembrane</keyword>
<keyword evidence="1" id="KW-1133">Transmembrane helix</keyword>
<protein>
    <submittedName>
        <fullName evidence="2">Uncharacterized protein</fullName>
    </submittedName>
</protein>
<organism evidence="2 3">
    <name type="scientific">Tessaracoccus bendigoensis DSM 12906</name>
    <dbReference type="NCBI Taxonomy" id="1123357"/>
    <lineage>
        <taxon>Bacteria</taxon>
        <taxon>Bacillati</taxon>
        <taxon>Actinomycetota</taxon>
        <taxon>Actinomycetes</taxon>
        <taxon>Propionibacteriales</taxon>
        <taxon>Propionibacteriaceae</taxon>
        <taxon>Tessaracoccus</taxon>
    </lineage>
</organism>
<feature type="transmembrane region" description="Helical" evidence="1">
    <location>
        <begin position="25"/>
        <end position="44"/>
    </location>
</feature>
<proteinExistence type="predicted"/>
<evidence type="ECO:0000313" key="3">
    <source>
        <dbReference type="Proteomes" id="UP000184512"/>
    </source>
</evidence>
<evidence type="ECO:0000313" key="2">
    <source>
        <dbReference type="EMBL" id="SHJ96281.1"/>
    </source>
</evidence>
<reference evidence="2 3" key="1">
    <citation type="submission" date="2016-11" db="EMBL/GenBank/DDBJ databases">
        <authorList>
            <person name="Jaros S."/>
            <person name="Januszkiewicz K."/>
            <person name="Wedrychowicz H."/>
        </authorList>
    </citation>
    <scope>NUCLEOTIDE SEQUENCE [LARGE SCALE GENOMIC DNA]</scope>
    <source>
        <strain evidence="2 3">DSM 12906</strain>
    </source>
</reference>
<accession>A0A1M6NKP0</accession>
<keyword evidence="3" id="KW-1185">Reference proteome</keyword>
<name>A0A1M6NKP0_9ACTN</name>
<gene>
    <name evidence="2" type="ORF">SAMN02745244_03663</name>
</gene>